<reference evidence="8 9" key="1">
    <citation type="submission" date="2011-12" db="EMBL/GenBank/DDBJ databases">
        <title>Whole genome shotgun sequence of Gordonia effusa NBRC 100432.</title>
        <authorList>
            <person name="Yoshida I."/>
            <person name="Takarada H."/>
            <person name="Hosoyama A."/>
            <person name="Tsuchikane K."/>
            <person name="Katsumata H."/>
            <person name="Yamazaki S."/>
            <person name="Fujita N."/>
        </authorList>
    </citation>
    <scope>NUCLEOTIDE SEQUENCE [LARGE SCALE GENOMIC DNA]</scope>
    <source>
        <strain evidence="8 9">NBRC 100432</strain>
    </source>
</reference>
<evidence type="ECO:0000256" key="5">
    <source>
        <dbReference type="ARBA" id="ARBA00023136"/>
    </source>
</evidence>
<comment type="caution">
    <text evidence="8">The sequence shown here is derived from an EMBL/GenBank/DDBJ whole genome shotgun (WGS) entry which is preliminary data.</text>
</comment>
<dbReference type="EMBL" id="BAEH01000067">
    <property type="protein sequence ID" value="GAB18853.1"/>
    <property type="molecule type" value="Genomic_DNA"/>
</dbReference>
<evidence type="ECO:0000256" key="3">
    <source>
        <dbReference type="ARBA" id="ARBA00022692"/>
    </source>
</evidence>
<proteinExistence type="predicted"/>
<comment type="subcellular location">
    <subcellularLocation>
        <location evidence="1">Cell membrane</location>
        <topology evidence="1">Multi-pass membrane protein</topology>
    </subcellularLocation>
</comment>
<keyword evidence="4 6" id="KW-1133">Transmembrane helix</keyword>
<gene>
    <name evidence="8" type="ORF">GOEFS_067_00090</name>
</gene>
<evidence type="ECO:0000256" key="2">
    <source>
        <dbReference type="ARBA" id="ARBA00022475"/>
    </source>
</evidence>
<dbReference type="Proteomes" id="UP000035034">
    <property type="component" value="Unassembled WGS sequence"/>
</dbReference>
<dbReference type="RefSeq" id="WP_007318189.1">
    <property type="nucleotide sequence ID" value="NZ_BAEH01000067.1"/>
</dbReference>
<dbReference type="PANTHER" id="PTHR35007:SF3">
    <property type="entry name" value="POSSIBLE CONSERVED ALANINE RICH MEMBRANE PROTEIN"/>
    <property type="match status" value="1"/>
</dbReference>
<organism evidence="8 9">
    <name type="scientific">Gordonia effusa NBRC 100432</name>
    <dbReference type="NCBI Taxonomy" id="1077974"/>
    <lineage>
        <taxon>Bacteria</taxon>
        <taxon>Bacillati</taxon>
        <taxon>Actinomycetota</taxon>
        <taxon>Actinomycetes</taxon>
        <taxon>Mycobacteriales</taxon>
        <taxon>Gordoniaceae</taxon>
        <taxon>Gordonia</taxon>
    </lineage>
</organism>
<dbReference type="InterPro" id="IPR018076">
    <property type="entry name" value="T2SS_GspF_dom"/>
</dbReference>
<keyword evidence="9" id="KW-1185">Reference proteome</keyword>
<protein>
    <recommendedName>
        <fullName evidence="7">Type II secretion system protein GspF domain-containing protein</fullName>
    </recommendedName>
</protein>
<feature type="transmembrane region" description="Helical" evidence="6">
    <location>
        <begin position="164"/>
        <end position="189"/>
    </location>
</feature>
<keyword evidence="5 6" id="KW-0472">Membrane</keyword>
<evidence type="ECO:0000256" key="6">
    <source>
        <dbReference type="SAM" id="Phobius"/>
    </source>
</evidence>
<evidence type="ECO:0000313" key="8">
    <source>
        <dbReference type="EMBL" id="GAB18853.1"/>
    </source>
</evidence>
<dbReference type="Pfam" id="PF00482">
    <property type="entry name" value="T2SSF"/>
    <property type="match status" value="1"/>
</dbReference>
<accession>H0R1A2</accession>
<dbReference type="PANTHER" id="PTHR35007">
    <property type="entry name" value="INTEGRAL MEMBRANE PROTEIN-RELATED"/>
    <property type="match status" value="1"/>
</dbReference>
<evidence type="ECO:0000313" key="9">
    <source>
        <dbReference type="Proteomes" id="UP000035034"/>
    </source>
</evidence>
<dbReference type="eggNOG" id="COG2064">
    <property type="taxonomic scope" value="Bacteria"/>
</dbReference>
<dbReference type="AlphaFoldDB" id="H0R1A2"/>
<dbReference type="STRING" id="1077974.GOEFS_067_00090"/>
<sequence>MLMMAAATAIALLIYPSPRWWIHRAIGFRPVVREPRWLGVARTQVDPFDVAAAYDIFAICLRAGLSVRAAGMAVVRSLPASLAEPLRRSVDLLGLGADADQAWRTVGAEATELAELAALARRSARAGASMSEGLTELSRQVRDRAGDAAVAAAERAGVKISGPLGLCFLPAFVCLGIAPVVIGLAGTVLGGG</sequence>
<dbReference type="GO" id="GO:0005886">
    <property type="term" value="C:plasma membrane"/>
    <property type="evidence" value="ECO:0007669"/>
    <property type="project" value="UniProtKB-SubCell"/>
</dbReference>
<evidence type="ECO:0000256" key="4">
    <source>
        <dbReference type="ARBA" id="ARBA00022989"/>
    </source>
</evidence>
<evidence type="ECO:0000256" key="1">
    <source>
        <dbReference type="ARBA" id="ARBA00004651"/>
    </source>
</evidence>
<evidence type="ECO:0000259" key="7">
    <source>
        <dbReference type="Pfam" id="PF00482"/>
    </source>
</evidence>
<keyword evidence="3 6" id="KW-0812">Transmembrane</keyword>
<name>H0R1A2_9ACTN</name>
<keyword evidence="2" id="KW-1003">Cell membrane</keyword>
<feature type="domain" description="Type II secretion system protein GspF" evidence="7">
    <location>
        <begin position="55"/>
        <end position="174"/>
    </location>
</feature>